<dbReference type="EMBL" id="JBBNAE010000003">
    <property type="protein sequence ID" value="KAK9138533.1"/>
    <property type="molecule type" value="Genomic_DNA"/>
</dbReference>
<gene>
    <name evidence="1" type="ORF">Sjap_009127</name>
</gene>
<name>A0AAP0PBH1_9MAGN</name>
<evidence type="ECO:0000313" key="1">
    <source>
        <dbReference type="EMBL" id="KAK9138533.1"/>
    </source>
</evidence>
<dbReference type="Proteomes" id="UP001417504">
    <property type="component" value="Unassembled WGS sequence"/>
</dbReference>
<dbReference type="AlphaFoldDB" id="A0AAP0PBH1"/>
<organism evidence="1 2">
    <name type="scientific">Stephania japonica</name>
    <dbReference type="NCBI Taxonomy" id="461633"/>
    <lineage>
        <taxon>Eukaryota</taxon>
        <taxon>Viridiplantae</taxon>
        <taxon>Streptophyta</taxon>
        <taxon>Embryophyta</taxon>
        <taxon>Tracheophyta</taxon>
        <taxon>Spermatophyta</taxon>
        <taxon>Magnoliopsida</taxon>
        <taxon>Ranunculales</taxon>
        <taxon>Menispermaceae</taxon>
        <taxon>Menispermoideae</taxon>
        <taxon>Cissampelideae</taxon>
        <taxon>Stephania</taxon>
    </lineage>
</organism>
<evidence type="ECO:0000313" key="2">
    <source>
        <dbReference type="Proteomes" id="UP001417504"/>
    </source>
</evidence>
<sequence>MRCVNEPNCTNPNKLEHQKALERCQSKQNSPLSIFHNKTTLLQFFLKQQNASSNTLAPYFQTKRDTIILDNPPKFHAKTSSHRE</sequence>
<keyword evidence="2" id="KW-1185">Reference proteome</keyword>
<accession>A0AAP0PBH1</accession>
<reference evidence="1 2" key="1">
    <citation type="submission" date="2024-01" db="EMBL/GenBank/DDBJ databases">
        <title>Genome assemblies of Stephania.</title>
        <authorList>
            <person name="Yang L."/>
        </authorList>
    </citation>
    <scope>NUCLEOTIDE SEQUENCE [LARGE SCALE GENOMIC DNA]</scope>
    <source>
        <strain evidence="1">QJT</strain>
        <tissue evidence="1">Leaf</tissue>
    </source>
</reference>
<protein>
    <submittedName>
        <fullName evidence="1">Uncharacterized protein</fullName>
    </submittedName>
</protein>
<proteinExistence type="predicted"/>
<comment type="caution">
    <text evidence="1">The sequence shown here is derived from an EMBL/GenBank/DDBJ whole genome shotgun (WGS) entry which is preliminary data.</text>
</comment>